<organism evidence="1 2">
    <name type="scientific">Paractinoplanes durhamensis</name>
    <dbReference type="NCBI Taxonomy" id="113563"/>
    <lineage>
        <taxon>Bacteria</taxon>
        <taxon>Bacillati</taxon>
        <taxon>Actinomycetota</taxon>
        <taxon>Actinomycetes</taxon>
        <taxon>Micromonosporales</taxon>
        <taxon>Micromonosporaceae</taxon>
        <taxon>Paractinoplanes</taxon>
    </lineage>
</organism>
<dbReference type="Gene3D" id="1.25.10.10">
    <property type="entry name" value="Leucine-rich Repeat Variant"/>
    <property type="match status" value="2"/>
</dbReference>
<name>A0ABQ3ZAG2_9ACTN</name>
<evidence type="ECO:0000313" key="1">
    <source>
        <dbReference type="EMBL" id="GIE06830.1"/>
    </source>
</evidence>
<dbReference type="SUPFAM" id="SSF48371">
    <property type="entry name" value="ARM repeat"/>
    <property type="match status" value="1"/>
</dbReference>
<dbReference type="SUPFAM" id="SSF48431">
    <property type="entry name" value="Lipovitellin-phosvitin complex, superhelical domain"/>
    <property type="match status" value="1"/>
</dbReference>
<dbReference type="InterPro" id="IPR016024">
    <property type="entry name" value="ARM-type_fold"/>
</dbReference>
<protein>
    <recommendedName>
        <fullName evidence="3">PBS lyase</fullName>
    </recommendedName>
</protein>
<dbReference type="InterPro" id="IPR011989">
    <property type="entry name" value="ARM-like"/>
</dbReference>
<dbReference type="Pfam" id="PF13646">
    <property type="entry name" value="HEAT_2"/>
    <property type="match status" value="1"/>
</dbReference>
<accession>A0ABQ3ZAG2</accession>
<evidence type="ECO:0000313" key="2">
    <source>
        <dbReference type="Proteomes" id="UP000637628"/>
    </source>
</evidence>
<dbReference type="InterPro" id="IPR011030">
    <property type="entry name" value="Lipovitellin_superhlx_dom"/>
</dbReference>
<dbReference type="EMBL" id="BOML01000070">
    <property type="protein sequence ID" value="GIE06830.1"/>
    <property type="molecule type" value="Genomic_DNA"/>
</dbReference>
<evidence type="ECO:0008006" key="3">
    <source>
        <dbReference type="Google" id="ProtNLM"/>
    </source>
</evidence>
<sequence length="620" mass="65429">MWDDLEHNYGPATDVPGWLADCASDDAETARAALGELDAAVYHQGGWICSAAPATLPFLADLAAGRAVHHRPQIVELIRDLVHEAGTVEPKWVDKAWPAALEQAFPRLITLIDDPDPEVRREATRLLSRAGLPQPAVTAAIRRRWQVEQDRITRWDLIAALGVLLERHRDAADIRALLHDLLDDPDVQTGLAATHALARTEPDLPPARVPQLLAAIRDPGLAAWTGSAWFSKSITPRTGRLLHHDPVASARFAVAVGGDSGLRQAAALLAEWRAVAPSVHDFLLGRLADDDAGIRFQAAGLLACVPYPAAADALAALAGNHTADGDAAVWGLARLGDPRCLTPIRERLAGPRLGFGPNPGFCTTRPGEWHGFEMPSVDEALIPLAAHAATLVPAVRVGSSHALCRLLGAWGAASAPAAPQLVALLGRPNLEATAATALGDIGPAAADAAAADLRRHAALPAAAWAYWRVTGDPELALAALTPATNQQELRKLGALGPLAAAEADRLRQLTKDRSDWVRTEAAYAHYRVTADPSVAVATLTEVARPLAEGVCAPVMTAALGYLAAIGPAAEPAHPIARAVLDSPKRLAYFGGWHVFEEDERLQAAAITLLSPIPPGPIGIA</sequence>
<dbReference type="Proteomes" id="UP000637628">
    <property type="component" value="Unassembled WGS sequence"/>
</dbReference>
<gene>
    <name evidence="1" type="ORF">Adu01nite_81800</name>
</gene>
<dbReference type="RefSeq" id="WP_203734691.1">
    <property type="nucleotide sequence ID" value="NZ_BAAATX010000026.1"/>
</dbReference>
<comment type="caution">
    <text evidence="1">The sequence shown here is derived from an EMBL/GenBank/DDBJ whole genome shotgun (WGS) entry which is preliminary data.</text>
</comment>
<keyword evidence="2" id="KW-1185">Reference proteome</keyword>
<proteinExistence type="predicted"/>
<reference evidence="1 2" key="1">
    <citation type="submission" date="2021-01" db="EMBL/GenBank/DDBJ databases">
        <title>Whole genome shotgun sequence of Actinoplanes durhamensis NBRC 14914.</title>
        <authorList>
            <person name="Komaki H."/>
            <person name="Tamura T."/>
        </authorList>
    </citation>
    <scope>NUCLEOTIDE SEQUENCE [LARGE SCALE GENOMIC DNA]</scope>
    <source>
        <strain evidence="1 2">NBRC 14914</strain>
    </source>
</reference>